<evidence type="ECO:0000313" key="1">
    <source>
        <dbReference type="EMBL" id="KAJ8777827.1"/>
    </source>
</evidence>
<keyword evidence="2" id="KW-1185">Reference proteome</keyword>
<gene>
    <name evidence="1" type="ORF">J1605_014180</name>
</gene>
<comment type="caution">
    <text evidence="1">The sequence shown here is derived from an EMBL/GenBank/DDBJ whole genome shotgun (WGS) entry which is preliminary data.</text>
</comment>
<name>A0AB34GCS2_ESCRO</name>
<dbReference type="AlphaFoldDB" id="A0AB34GCS2"/>
<reference evidence="1 2" key="1">
    <citation type="submission" date="2022-11" db="EMBL/GenBank/DDBJ databases">
        <title>Whole genome sequence of Eschrichtius robustus ER-17-0199.</title>
        <authorList>
            <person name="Bruniche-Olsen A."/>
            <person name="Black A.N."/>
            <person name="Fields C.J."/>
            <person name="Walden K."/>
            <person name="Dewoody J.A."/>
        </authorList>
    </citation>
    <scope>NUCLEOTIDE SEQUENCE [LARGE SCALE GENOMIC DNA]</scope>
    <source>
        <strain evidence="1">ER-17-0199</strain>
        <tissue evidence="1">Blubber</tissue>
    </source>
</reference>
<dbReference type="Proteomes" id="UP001159641">
    <property type="component" value="Unassembled WGS sequence"/>
</dbReference>
<sequence length="139" mass="15012">MRPKQGPPGETKQQNTTASLRFFVIWKNRAGAPCRSPAPKTPLRAGFNPKVLGSRAGPAWCAAPDAARRAQTRQGRFSSAHLILPRCSGFAGRGLCGDIKNSQENPRPSLQPLRPAAVGLHYLFPRRTALGKMKPCAVS</sequence>
<dbReference type="EMBL" id="JAIQCJ010002289">
    <property type="protein sequence ID" value="KAJ8777827.1"/>
    <property type="molecule type" value="Genomic_DNA"/>
</dbReference>
<organism evidence="1 2">
    <name type="scientific">Eschrichtius robustus</name>
    <name type="common">California gray whale</name>
    <name type="synonym">Eschrichtius gibbosus</name>
    <dbReference type="NCBI Taxonomy" id="9764"/>
    <lineage>
        <taxon>Eukaryota</taxon>
        <taxon>Metazoa</taxon>
        <taxon>Chordata</taxon>
        <taxon>Craniata</taxon>
        <taxon>Vertebrata</taxon>
        <taxon>Euteleostomi</taxon>
        <taxon>Mammalia</taxon>
        <taxon>Eutheria</taxon>
        <taxon>Laurasiatheria</taxon>
        <taxon>Artiodactyla</taxon>
        <taxon>Whippomorpha</taxon>
        <taxon>Cetacea</taxon>
        <taxon>Mysticeti</taxon>
        <taxon>Eschrichtiidae</taxon>
        <taxon>Eschrichtius</taxon>
    </lineage>
</organism>
<protein>
    <submittedName>
        <fullName evidence="1">Uncharacterized protein</fullName>
    </submittedName>
</protein>
<proteinExistence type="predicted"/>
<accession>A0AB34GCS2</accession>
<evidence type="ECO:0000313" key="2">
    <source>
        <dbReference type="Proteomes" id="UP001159641"/>
    </source>
</evidence>